<keyword evidence="1" id="KW-0812">Transmembrane</keyword>
<dbReference type="EMBL" id="JASNQZ010000006">
    <property type="protein sequence ID" value="KAL0956902.1"/>
    <property type="molecule type" value="Genomic_DNA"/>
</dbReference>
<comment type="caution">
    <text evidence="2">The sequence shown here is derived from an EMBL/GenBank/DDBJ whole genome shotgun (WGS) entry which is preliminary data.</text>
</comment>
<keyword evidence="1" id="KW-1133">Transmembrane helix</keyword>
<evidence type="ECO:0000256" key="1">
    <source>
        <dbReference type="SAM" id="Phobius"/>
    </source>
</evidence>
<proteinExistence type="predicted"/>
<dbReference type="PROSITE" id="PS51354">
    <property type="entry name" value="GLUTAREDOXIN_2"/>
    <property type="match status" value="1"/>
</dbReference>
<sequence>MAIQSTSSLPIAYANEKRAAAFYSQAETFATSAHLPRRRLLTFSLAALALLFSASSYLVFFHGRACNAASTTPISYPPLHRAHIVRPHHGRIAAIVPHRFEFTPEQEVAAVTSFVTALQTNALPLSIDPSTSVDPQLVLEFDVHNTRELEAMEKDVWVRHPVVLYAKQSAASVTVKSTLSALQLTPPPTFIDVDERNDAPILSTVISRLTGAEDLPALLIGGKYVSIADLPDLQTSGELALLLLDAGAVVGGARKVPVKHRKQVQIRRQGDHVVQTGKQELTHEDLVFRGLISI</sequence>
<evidence type="ECO:0000313" key="2">
    <source>
        <dbReference type="EMBL" id="KAL0956902.1"/>
    </source>
</evidence>
<name>A0ABR3JN11_9AGAR</name>
<organism evidence="2 3">
    <name type="scientific">Hohenbuehelia grisea</name>
    <dbReference type="NCBI Taxonomy" id="104357"/>
    <lineage>
        <taxon>Eukaryota</taxon>
        <taxon>Fungi</taxon>
        <taxon>Dikarya</taxon>
        <taxon>Basidiomycota</taxon>
        <taxon>Agaricomycotina</taxon>
        <taxon>Agaricomycetes</taxon>
        <taxon>Agaricomycetidae</taxon>
        <taxon>Agaricales</taxon>
        <taxon>Pleurotineae</taxon>
        <taxon>Pleurotaceae</taxon>
        <taxon>Hohenbuehelia</taxon>
    </lineage>
</organism>
<evidence type="ECO:0000313" key="3">
    <source>
        <dbReference type="Proteomes" id="UP001556367"/>
    </source>
</evidence>
<reference evidence="3" key="1">
    <citation type="submission" date="2024-06" db="EMBL/GenBank/DDBJ databases">
        <title>Multi-omics analyses provide insights into the biosynthesis of the anticancer antibiotic pleurotin in Hohenbuehelia grisea.</title>
        <authorList>
            <person name="Weaver J.A."/>
            <person name="Alberti F."/>
        </authorList>
    </citation>
    <scope>NUCLEOTIDE SEQUENCE [LARGE SCALE GENOMIC DNA]</scope>
    <source>
        <strain evidence="3">T-177</strain>
    </source>
</reference>
<feature type="transmembrane region" description="Helical" evidence="1">
    <location>
        <begin position="40"/>
        <end position="60"/>
    </location>
</feature>
<keyword evidence="3" id="KW-1185">Reference proteome</keyword>
<protein>
    <submittedName>
        <fullName evidence="2">Uncharacterized protein</fullName>
    </submittedName>
</protein>
<dbReference type="Proteomes" id="UP001556367">
    <property type="component" value="Unassembled WGS sequence"/>
</dbReference>
<gene>
    <name evidence="2" type="ORF">HGRIS_003007</name>
</gene>
<keyword evidence="1" id="KW-0472">Membrane</keyword>
<dbReference type="Gene3D" id="3.40.30.10">
    <property type="entry name" value="Glutaredoxin"/>
    <property type="match status" value="1"/>
</dbReference>
<accession>A0ABR3JN11</accession>